<reference evidence="3 4" key="1">
    <citation type="journal article" date="2018" name="Nat. Ecol. Evol.">
        <title>Pezizomycetes genomes reveal the molecular basis of ectomycorrhizal truffle lifestyle.</title>
        <authorList>
            <person name="Murat C."/>
            <person name="Payen T."/>
            <person name="Noel B."/>
            <person name="Kuo A."/>
            <person name="Morin E."/>
            <person name="Chen J."/>
            <person name="Kohler A."/>
            <person name="Krizsan K."/>
            <person name="Balestrini R."/>
            <person name="Da Silva C."/>
            <person name="Montanini B."/>
            <person name="Hainaut M."/>
            <person name="Levati E."/>
            <person name="Barry K.W."/>
            <person name="Belfiori B."/>
            <person name="Cichocki N."/>
            <person name="Clum A."/>
            <person name="Dockter R.B."/>
            <person name="Fauchery L."/>
            <person name="Guy J."/>
            <person name="Iotti M."/>
            <person name="Le Tacon F."/>
            <person name="Lindquist E.A."/>
            <person name="Lipzen A."/>
            <person name="Malagnac F."/>
            <person name="Mello A."/>
            <person name="Molinier V."/>
            <person name="Miyauchi S."/>
            <person name="Poulain J."/>
            <person name="Riccioni C."/>
            <person name="Rubini A."/>
            <person name="Sitrit Y."/>
            <person name="Splivallo R."/>
            <person name="Traeger S."/>
            <person name="Wang M."/>
            <person name="Zifcakova L."/>
            <person name="Wipf D."/>
            <person name="Zambonelli A."/>
            <person name="Paolocci F."/>
            <person name="Nowrousian M."/>
            <person name="Ottonello S."/>
            <person name="Baldrian P."/>
            <person name="Spatafora J.W."/>
            <person name="Henrissat B."/>
            <person name="Nagy L.G."/>
            <person name="Aury J.M."/>
            <person name="Wincker P."/>
            <person name="Grigoriev I.V."/>
            <person name="Bonfante P."/>
            <person name="Martin F.M."/>
        </authorList>
    </citation>
    <scope>NUCLEOTIDE SEQUENCE [LARGE SCALE GENOMIC DNA]</scope>
    <source>
        <strain evidence="3 4">ATCC MYA-4762</strain>
    </source>
</reference>
<evidence type="ECO:0000256" key="2">
    <source>
        <dbReference type="SAM" id="MobiDB-lite"/>
    </source>
</evidence>
<protein>
    <submittedName>
        <fullName evidence="3">Uncharacterized protein</fullName>
    </submittedName>
</protein>
<evidence type="ECO:0000313" key="4">
    <source>
        <dbReference type="Proteomes" id="UP000267821"/>
    </source>
</evidence>
<dbReference type="EMBL" id="ML121537">
    <property type="protein sequence ID" value="RPB25578.1"/>
    <property type="molecule type" value="Genomic_DNA"/>
</dbReference>
<dbReference type="Proteomes" id="UP000267821">
    <property type="component" value="Unassembled WGS sequence"/>
</dbReference>
<keyword evidence="1" id="KW-0175">Coiled coil</keyword>
<feature type="compositionally biased region" description="Low complexity" evidence="2">
    <location>
        <begin position="838"/>
        <end position="850"/>
    </location>
</feature>
<keyword evidence="4" id="KW-1185">Reference proteome</keyword>
<feature type="region of interest" description="Disordered" evidence="2">
    <location>
        <begin position="755"/>
        <end position="792"/>
    </location>
</feature>
<dbReference type="OrthoDB" id="10395531at2759"/>
<dbReference type="AlphaFoldDB" id="A0A3N4LV55"/>
<feature type="compositionally biased region" description="Basic residues" evidence="2">
    <location>
        <begin position="772"/>
        <end position="782"/>
    </location>
</feature>
<proteinExistence type="predicted"/>
<dbReference type="InParanoid" id="A0A3N4LV55"/>
<feature type="compositionally biased region" description="Polar residues" evidence="2">
    <location>
        <begin position="759"/>
        <end position="771"/>
    </location>
</feature>
<evidence type="ECO:0000313" key="3">
    <source>
        <dbReference type="EMBL" id="RPB25578.1"/>
    </source>
</evidence>
<feature type="compositionally biased region" description="Polar residues" evidence="2">
    <location>
        <begin position="493"/>
        <end position="513"/>
    </location>
</feature>
<feature type="region of interest" description="Disordered" evidence="2">
    <location>
        <begin position="477"/>
        <end position="513"/>
    </location>
</feature>
<sequence length="866" mass="95168">MPGAWAAKHRDASSAIRVAPNKNITRLAANVASRNTRATRPPNVTNTNTRAPNNNSTARPANVANNVANANRPSLAQRAAAPVPRTSTDKPLPGVWKTPEKRSPLSQKLLRKVDATRKTLAQRSGEPIVPKAGEPKHINTVIKQSSPISRYLAPKIGATRLSLVDRAALPYSAPQPKKAQSTALPVWKPKTVQVPIANSNRKGPIRDVDVNDCGEANDVGEDERGRRTERTSSINRLRGQSTDSFISDDGIEFIDYPSPIHGYNFGEGLLGTARDSEDSVEKSPSTDPFDFDYDTDSGEGLFGALFEQEHLPCGGRGITTPATELAQSYFSVPKFQEIAERTSGINRLRGQSTDSFISDEGIEFIDYPSLIHGYNIREGLFGTARDSEESVEKSPSTDPFDFDHDTDSGEGFFGALFVQDHLPCGGRGITTPGTELAQSYFSVPEFQDIAGGVESRNEENSLENLDESTTPAETLFGVDQPEEEKTLEGLEKSASTEQQRTGNTENISDSKNSEINKLIGFDHPEEENTLEVLKEVASAEEQRTGHAEGVYSRISESKFQEAIGGLNILNEESTSEGAEEQQAVVERQSTDATHQAFAGQLEAVYCQQIIQLEQTIKEAEKSELCLQATLDKKAEISRQLVKSINRLEKELTEQNLKEKEARQLAEISYARLRKAINERGAIGIDDKVQKSCTRLLAAITVQAVEYQEIVQSFGTVEKSADIASRNKGKHREIVHPIKNSHKQFKKLKEKEPNYISKIVPSSSKPESSRQNPRSRGKNHWGHNTRPTRAGSFCSVSSDRYISSIVLTAEELYWVLNRPEVKQSARIRDHALGVKRDSAVSASASPEAEGSITVEGDQESGEESEIF</sequence>
<feature type="region of interest" description="Disordered" evidence="2">
    <location>
        <begin position="29"/>
        <end position="106"/>
    </location>
</feature>
<gene>
    <name evidence="3" type="ORF">L211DRAFT_847931</name>
</gene>
<organism evidence="3 4">
    <name type="scientific">Terfezia boudieri ATCC MYA-4762</name>
    <dbReference type="NCBI Taxonomy" id="1051890"/>
    <lineage>
        <taxon>Eukaryota</taxon>
        <taxon>Fungi</taxon>
        <taxon>Dikarya</taxon>
        <taxon>Ascomycota</taxon>
        <taxon>Pezizomycotina</taxon>
        <taxon>Pezizomycetes</taxon>
        <taxon>Pezizales</taxon>
        <taxon>Pezizaceae</taxon>
        <taxon>Terfezia</taxon>
    </lineage>
</organism>
<feature type="coiled-coil region" evidence="1">
    <location>
        <begin position="637"/>
        <end position="664"/>
    </location>
</feature>
<feature type="region of interest" description="Disordered" evidence="2">
    <location>
        <begin position="203"/>
        <end position="233"/>
    </location>
</feature>
<evidence type="ECO:0000256" key="1">
    <source>
        <dbReference type="SAM" id="Coils"/>
    </source>
</evidence>
<feature type="compositionally biased region" description="Acidic residues" evidence="2">
    <location>
        <begin position="855"/>
        <end position="866"/>
    </location>
</feature>
<accession>A0A3N4LV55</accession>
<feature type="compositionally biased region" description="Low complexity" evidence="2">
    <location>
        <begin position="34"/>
        <end position="73"/>
    </location>
</feature>
<name>A0A3N4LV55_9PEZI</name>
<feature type="region of interest" description="Disordered" evidence="2">
    <location>
        <begin position="829"/>
        <end position="866"/>
    </location>
</feature>